<evidence type="ECO:0000313" key="5">
    <source>
        <dbReference type="EMBL" id="MFC4723630.1"/>
    </source>
</evidence>
<proteinExistence type="inferred from homology"/>
<dbReference type="CDD" id="cd01185">
    <property type="entry name" value="INTN1_C_like"/>
    <property type="match status" value="1"/>
</dbReference>
<dbReference type="InterPro" id="IPR013762">
    <property type="entry name" value="Integrase-like_cat_sf"/>
</dbReference>
<dbReference type="InterPro" id="IPR025269">
    <property type="entry name" value="SAM-like_dom"/>
</dbReference>
<sequence length="423" mass="49515">MKNRSTFSLLFWANTSRIQDNQVPVYARITVNGKRANISLQRKIEVSDWDASSGKAKGTKEQSRVFNRFLDQVRILIYEAQESLLKEKKLITALSIKARYLGEDETSHSLLELFDYHNAISENKLNKYTMKHYKTTQRYLKEYLLAKFKTDNTFLDTLNYSFIIGFEHFLKSHEPKDHQRIISNNTVMKHLQRLRKMVTMAYHIEWIGRDPFVRFKSSFEKKEREFLTSDELNAIEKFHSPVNRLNIIKDIFVFSCYTGISYIDINQLNKDHILKGIDGNDWIMTKRQKTNTLVKIPLLDTAKELINKYQDDPRAVVSSTLFPRFSNQKTNSYLKEIAHLCGIKKNLTFHMARHTFATTVTLSNGVPIETVSKLLGHSKIATTQIYARVIERKVSDDMQNLKKMLLEKQLGFIYNHEKLAKNR</sequence>
<dbReference type="Gene3D" id="1.10.443.10">
    <property type="entry name" value="Intergrase catalytic core"/>
    <property type="match status" value="1"/>
</dbReference>
<dbReference type="Pfam" id="PF00589">
    <property type="entry name" value="Phage_integrase"/>
    <property type="match status" value="1"/>
</dbReference>
<dbReference type="InterPro" id="IPR010998">
    <property type="entry name" value="Integrase_recombinase_N"/>
</dbReference>
<dbReference type="SUPFAM" id="SSF56349">
    <property type="entry name" value="DNA breaking-rejoining enzymes"/>
    <property type="match status" value="1"/>
</dbReference>
<dbReference type="Pfam" id="PF17293">
    <property type="entry name" value="Arm-DNA-bind_5"/>
    <property type="match status" value="1"/>
</dbReference>
<dbReference type="InterPro" id="IPR011010">
    <property type="entry name" value="DNA_brk_join_enz"/>
</dbReference>
<comment type="caution">
    <text evidence="5">The sequence shown here is derived from an EMBL/GenBank/DDBJ whole genome shotgun (WGS) entry which is preliminary data.</text>
</comment>
<dbReference type="InterPro" id="IPR002104">
    <property type="entry name" value="Integrase_catalytic"/>
</dbReference>
<dbReference type="Pfam" id="PF13102">
    <property type="entry name" value="Phage_int_SAM_5"/>
    <property type="match status" value="1"/>
</dbReference>
<reference evidence="6" key="1">
    <citation type="journal article" date="2019" name="Int. J. Syst. Evol. Microbiol.">
        <title>The Global Catalogue of Microorganisms (GCM) 10K type strain sequencing project: providing services to taxonomists for standard genome sequencing and annotation.</title>
        <authorList>
            <consortium name="The Broad Institute Genomics Platform"/>
            <consortium name="The Broad Institute Genome Sequencing Center for Infectious Disease"/>
            <person name="Wu L."/>
            <person name="Ma J."/>
        </authorList>
    </citation>
    <scope>NUCLEOTIDE SEQUENCE [LARGE SCALE GENOMIC DNA]</scope>
    <source>
        <strain evidence="6">CCUG 63682</strain>
    </source>
</reference>
<evidence type="ECO:0000259" key="4">
    <source>
        <dbReference type="PROSITE" id="PS51898"/>
    </source>
</evidence>
<dbReference type="InterPro" id="IPR050090">
    <property type="entry name" value="Tyrosine_recombinase_XerCD"/>
</dbReference>
<protein>
    <submittedName>
        <fullName evidence="5">Site-specific integrase</fullName>
    </submittedName>
</protein>
<name>A0ABV9N7M8_9FLAO</name>
<evidence type="ECO:0000256" key="1">
    <source>
        <dbReference type="ARBA" id="ARBA00008857"/>
    </source>
</evidence>
<keyword evidence="2" id="KW-0238">DNA-binding</keyword>
<dbReference type="PANTHER" id="PTHR30349">
    <property type="entry name" value="PHAGE INTEGRASE-RELATED"/>
    <property type="match status" value="1"/>
</dbReference>
<dbReference type="PROSITE" id="PS51898">
    <property type="entry name" value="TYR_RECOMBINASE"/>
    <property type="match status" value="1"/>
</dbReference>
<evidence type="ECO:0000313" key="6">
    <source>
        <dbReference type="Proteomes" id="UP001595953"/>
    </source>
</evidence>
<evidence type="ECO:0000256" key="3">
    <source>
        <dbReference type="ARBA" id="ARBA00023172"/>
    </source>
</evidence>
<dbReference type="InterPro" id="IPR035386">
    <property type="entry name" value="Arm-DNA-bind_5"/>
</dbReference>
<dbReference type="RefSeq" id="WP_387965247.1">
    <property type="nucleotide sequence ID" value="NZ_JBHSGP010000024.1"/>
</dbReference>
<evidence type="ECO:0000256" key="2">
    <source>
        <dbReference type="ARBA" id="ARBA00023125"/>
    </source>
</evidence>
<feature type="domain" description="Tyr recombinase" evidence="4">
    <location>
        <begin position="222"/>
        <end position="406"/>
    </location>
</feature>
<dbReference type="PANTHER" id="PTHR30349:SF64">
    <property type="entry name" value="PROPHAGE INTEGRASE INTD-RELATED"/>
    <property type="match status" value="1"/>
</dbReference>
<keyword evidence="6" id="KW-1185">Reference proteome</keyword>
<comment type="similarity">
    <text evidence="1">Belongs to the 'phage' integrase family.</text>
</comment>
<gene>
    <name evidence="5" type="ORF">ACFO5O_14990</name>
</gene>
<dbReference type="EMBL" id="JBHSGP010000024">
    <property type="protein sequence ID" value="MFC4723630.1"/>
    <property type="molecule type" value="Genomic_DNA"/>
</dbReference>
<accession>A0ABV9N7M8</accession>
<dbReference type="Proteomes" id="UP001595953">
    <property type="component" value="Unassembled WGS sequence"/>
</dbReference>
<dbReference type="Gene3D" id="1.10.150.130">
    <property type="match status" value="1"/>
</dbReference>
<organism evidence="5 6">
    <name type="scientific">Geojedonia litorea</name>
    <dbReference type="NCBI Taxonomy" id="1268269"/>
    <lineage>
        <taxon>Bacteria</taxon>
        <taxon>Pseudomonadati</taxon>
        <taxon>Bacteroidota</taxon>
        <taxon>Flavobacteriia</taxon>
        <taxon>Flavobacteriales</taxon>
        <taxon>Flavobacteriaceae</taxon>
        <taxon>Geojedonia</taxon>
    </lineage>
</organism>
<keyword evidence="3" id="KW-0233">DNA recombination</keyword>